<dbReference type="GO" id="GO:0005634">
    <property type="term" value="C:nucleus"/>
    <property type="evidence" value="ECO:0007669"/>
    <property type="project" value="UniProtKB-SubCell"/>
</dbReference>
<feature type="region of interest" description="Disordered" evidence="7">
    <location>
        <begin position="32"/>
        <end position="108"/>
    </location>
</feature>
<dbReference type="SUPFAM" id="SSF57959">
    <property type="entry name" value="Leucine zipper domain"/>
    <property type="match status" value="1"/>
</dbReference>
<evidence type="ECO:0000256" key="7">
    <source>
        <dbReference type="SAM" id="MobiDB-lite"/>
    </source>
</evidence>
<evidence type="ECO:0000256" key="5">
    <source>
        <dbReference type="ARBA" id="ARBA00023163"/>
    </source>
</evidence>
<dbReference type="PROSITE" id="PS00036">
    <property type="entry name" value="BZIP_BASIC"/>
    <property type="match status" value="2"/>
</dbReference>
<name>A0A2S5B2B5_9BASI</name>
<evidence type="ECO:0000259" key="8">
    <source>
        <dbReference type="PROSITE" id="PS50217"/>
    </source>
</evidence>
<dbReference type="PROSITE" id="PS50217">
    <property type="entry name" value="BZIP"/>
    <property type="match status" value="1"/>
</dbReference>
<keyword evidence="4" id="KW-0238">DNA-binding</keyword>
<dbReference type="InterPro" id="IPR004827">
    <property type="entry name" value="bZIP"/>
</dbReference>
<comment type="subcellular location">
    <subcellularLocation>
        <location evidence="1">Nucleus</location>
    </subcellularLocation>
</comment>
<evidence type="ECO:0000256" key="1">
    <source>
        <dbReference type="ARBA" id="ARBA00004123"/>
    </source>
</evidence>
<dbReference type="PANTHER" id="PTHR47416:SF8">
    <property type="entry name" value="BASIC-LEUCINE ZIPPER TRANSCRIPTION FACTOR E-RELATED"/>
    <property type="match status" value="1"/>
</dbReference>
<evidence type="ECO:0000256" key="2">
    <source>
        <dbReference type="ARBA" id="ARBA00007163"/>
    </source>
</evidence>
<keyword evidence="10" id="KW-1185">Reference proteome</keyword>
<evidence type="ECO:0000256" key="3">
    <source>
        <dbReference type="ARBA" id="ARBA00023015"/>
    </source>
</evidence>
<dbReference type="AlphaFoldDB" id="A0A2S5B2B5"/>
<keyword evidence="5" id="KW-0804">Transcription</keyword>
<dbReference type="InterPro" id="IPR046347">
    <property type="entry name" value="bZIP_sf"/>
</dbReference>
<feature type="compositionally biased region" description="Low complexity" evidence="7">
    <location>
        <begin position="175"/>
        <end position="191"/>
    </location>
</feature>
<gene>
    <name evidence="9" type="ORF">BMF94_6083</name>
</gene>
<feature type="region of interest" description="Disordered" evidence="7">
    <location>
        <begin position="298"/>
        <end position="323"/>
    </location>
</feature>
<feature type="region of interest" description="Disordered" evidence="7">
    <location>
        <begin position="167"/>
        <end position="202"/>
    </location>
</feature>
<organism evidence="9 10">
    <name type="scientific">Rhodotorula taiwanensis</name>
    <dbReference type="NCBI Taxonomy" id="741276"/>
    <lineage>
        <taxon>Eukaryota</taxon>
        <taxon>Fungi</taxon>
        <taxon>Dikarya</taxon>
        <taxon>Basidiomycota</taxon>
        <taxon>Pucciniomycotina</taxon>
        <taxon>Microbotryomycetes</taxon>
        <taxon>Sporidiobolales</taxon>
        <taxon>Sporidiobolaceae</taxon>
        <taxon>Rhodotorula</taxon>
    </lineage>
</organism>
<keyword evidence="3" id="KW-0805">Transcription regulation</keyword>
<dbReference type="Pfam" id="PF00170">
    <property type="entry name" value="bZIP_1"/>
    <property type="match status" value="1"/>
</dbReference>
<evidence type="ECO:0000256" key="6">
    <source>
        <dbReference type="ARBA" id="ARBA00023242"/>
    </source>
</evidence>
<dbReference type="SMART" id="SM00338">
    <property type="entry name" value="BRLZ"/>
    <property type="match status" value="1"/>
</dbReference>
<evidence type="ECO:0000313" key="10">
    <source>
        <dbReference type="Proteomes" id="UP000237144"/>
    </source>
</evidence>
<keyword evidence="6" id="KW-0539">Nucleus</keyword>
<dbReference type="CDD" id="cd14812">
    <property type="entry name" value="bZIP_u3"/>
    <property type="match status" value="1"/>
</dbReference>
<dbReference type="PANTHER" id="PTHR47416">
    <property type="entry name" value="BASIC-LEUCINE ZIPPER TRANSCRIPTION FACTOR F-RELATED"/>
    <property type="match status" value="1"/>
</dbReference>
<feature type="domain" description="BZIP" evidence="8">
    <location>
        <begin position="106"/>
        <end position="143"/>
    </location>
</feature>
<accession>A0A2S5B2B5</accession>
<comment type="similarity">
    <text evidence="2">Belongs to the bZIP family.</text>
</comment>
<evidence type="ECO:0000256" key="4">
    <source>
        <dbReference type="ARBA" id="ARBA00023125"/>
    </source>
</evidence>
<reference evidence="9 10" key="1">
    <citation type="journal article" date="2018" name="Front. Microbiol.">
        <title>Prospects for Fungal Bioremediation of Acidic Radioactive Waste Sites: Characterization and Genome Sequence of Rhodotorula taiwanensis MD1149.</title>
        <authorList>
            <person name="Tkavc R."/>
            <person name="Matrosova V.Y."/>
            <person name="Grichenko O.E."/>
            <person name="Gostincar C."/>
            <person name="Volpe R.P."/>
            <person name="Klimenkova P."/>
            <person name="Gaidamakova E.K."/>
            <person name="Zhou C.E."/>
            <person name="Stewart B.J."/>
            <person name="Lyman M.G."/>
            <person name="Malfatti S.A."/>
            <person name="Rubinfeld B."/>
            <person name="Courtot M."/>
            <person name="Singh J."/>
            <person name="Dalgard C.L."/>
            <person name="Hamilton T."/>
            <person name="Frey K.G."/>
            <person name="Gunde-Cimerman N."/>
            <person name="Dugan L."/>
            <person name="Daly M.J."/>
        </authorList>
    </citation>
    <scope>NUCLEOTIDE SEQUENCE [LARGE SCALE GENOMIC DNA]</scope>
    <source>
        <strain evidence="9 10">MD1149</strain>
    </source>
</reference>
<sequence length="443" mass="46663">MAVAAVGSPHPTLSSTEVAGTALWPAKRTAALKDAHDGDSFTASQSTRASKRSRTSGTAVGSTHAAAAGTESHLLGHAGDDVSQDGIDLSAADRPLSKNATEKEKEERRMARMIRNRNAAQASRDRKKEHTAFLERRVAQLEQLLQQAGRPAPAAVAPIPFLGSPTAGPLPPLPGSRLRASSVSSNTSSSEDSGRVADLEDENESLRAQLAAEQGEKARLLTRLDLVEEKLARLTTPDAGPISFSPFSGTSTPLPAYEPTFAFNTADIKPLPQPEERAFVEQRERERRRASQTSFDVIAPLGPPLPGFDSEHSTGPKEGSAEATYPSFASLSTFRLDVASGASTPSLSSGSSSCSAGSVSGLELDISSCPATPESYLDLHELDVSPEWSAWAAKSNNNAADAKAGPSVEPHHENADDESALAYLDLSAYHDSTTTTVAMDVRA</sequence>
<dbReference type="STRING" id="741276.A0A2S5B2B5"/>
<dbReference type="EMBL" id="PJQD01000096">
    <property type="protein sequence ID" value="POY70905.1"/>
    <property type="molecule type" value="Genomic_DNA"/>
</dbReference>
<dbReference type="OrthoDB" id="2529708at2759"/>
<dbReference type="Proteomes" id="UP000237144">
    <property type="component" value="Unassembled WGS sequence"/>
</dbReference>
<proteinExistence type="inferred from homology"/>
<dbReference type="GO" id="GO:0003700">
    <property type="term" value="F:DNA-binding transcription factor activity"/>
    <property type="evidence" value="ECO:0007669"/>
    <property type="project" value="InterPro"/>
</dbReference>
<dbReference type="GO" id="GO:0003677">
    <property type="term" value="F:DNA binding"/>
    <property type="evidence" value="ECO:0007669"/>
    <property type="project" value="UniProtKB-KW"/>
</dbReference>
<evidence type="ECO:0000313" key="9">
    <source>
        <dbReference type="EMBL" id="POY70905.1"/>
    </source>
</evidence>
<comment type="caution">
    <text evidence="9">The sequence shown here is derived from an EMBL/GenBank/DDBJ whole genome shotgun (WGS) entry which is preliminary data.</text>
</comment>
<protein>
    <recommendedName>
        <fullName evidence="8">BZIP domain-containing protein</fullName>
    </recommendedName>
</protein>
<dbReference type="Gene3D" id="1.20.5.170">
    <property type="match status" value="1"/>
</dbReference>